<dbReference type="EMBL" id="JBHUHU010000003">
    <property type="protein sequence ID" value="MFD2100328.1"/>
    <property type="molecule type" value="Genomic_DNA"/>
</dbReference>
<keyword evidence="2" id="KW-1185">Reference proteome</keyword>
<reference evidence="2" key="1">
    <citation type="journal article" date="2019" name="Int. J. Syst. Evol. Microbiol.">
        <title>The Global Catalogue of Microorganisms (GCM) 10K type strain sequencing project: providing services to taxonomists for standard genome sequencing and annotation.</title>
        <authorList>
            <consortium name="The Broad Institute Genomics Platform"/>
            <consortium name="The Broad Institute Genome Sequencing Center for Infectious Disease"/>
            <person name="Wu L."/>
            <person name="Ma J."/>
        </authorList>
    </citation>
    <scope>NUCLEOTIDE SEQUENCE [LARGE SCALE GENOMIC DNA]</scope>
    <source>
        <strain evidence="2">JCM 3389</strain>
    </source>
</reference>
<organism evidence="1 2">
    <name type="scientific">Flagellimonas iocasae</name>
    <dbReference type="NCBI Taxonomy" id="2055905"/>
    <lineage>
        <taxon>Bacteria</taxon>
        <taxon>Pseudomonadati</taxon>
        <taxon>Bacteroidota</taxon>
        <taxon>Flavobacteriia</taxon>
        <taxon>Flavobacteriales</taxon>
        <taxon>Flavobacteriaceae</taxon>
        <taxon>Flagellimonas</taxon>
    </lineage>
</organism>
<accession>A0ABW4Y1A4</accession>
<gene>
    <name evidence="1" type="ORF">ACFSJE_11115</name>
</gene>
<dbReference type="SUPFAM" id="SSF48613">
    <property type="entry name" value="Heme oxygenase-like"/>
    <property type="match status" value="1"/>
</dbReference>
<evidence type="ECO:0000313" key="1">
    <source>
        <dbReference type="EMBL" id="MFD2100328.1"/>
    </source>
</evidence>
<sequence>MHIEKVETNLQEVRNQLTNHELYGQLESVEDIKIFMESHVYAVWDFMSLLKALQRHLTCVDLPWKPAADSSVVRFINEIVLEEESDRNELGEPKSHFEMYLDAMEEVGADTSKVLQALTNFSSLETISGDIENSDLNAAEKSFLKFTFEVINTQKPHIIAAAFTFGREEVIPDMFLNIIEKSGKEGSSSYPKLTYYLKRHIELDGDEHGPLALKMIKTLCGSDVQKWEEVIHFSKKALEVRIALWNSIAVSIKQNKVSLV</sequence>
<name>A0ABW4Y1A4_9FLAO</name>
<evidence type="ECO:0000313" key="2">
    <source>
        <dbReference type="Proteomes" id="UP001597342"/>
    </source>
</evidence>
<proteinExistence type="predicted"/>
<dbReference type="RefSeq" id="WP_379831046.1">
    <property type="nucleotide sequence ID" value="NZ_JBHUHU010000003.1"/>
</dbReference>
<dbReference type="Pfam" id="PF11251">
    <property type="entry name" value="DUF3050"/>
    <property type="match status" value="1"/>
</dbReference>
<dbReference type="Gene3D" id="1.20.910.10">
    <property type="entry name" value="Heme oxygenase-like"/>
    <property type="match status" value="1"/>
</dbReference>
<dbReference type="InterPro" id="IPR016084">
    <property type="entry name" value="Haem_Oase-like_multi-hlx"/>
</dbReference>
<dbReference type="InterPro" id="IPR024423">
    <property type="entry name" value="DUF3050"/>
</dbReference>
<dbReference type="Proteomes" id="UP001597342">
    <property type="component" value="Unassembled WGS sequence"/>
</dbReference>
<protein>
    <submittedName>
        <fullName evidence="1">DUF3050 domain-containing protein</fullName>
    </submittedName>
</protein>
<comment type="caution">
    <text evidence="1">The sequence shown here is derived from an EMBL/GenBank/DDBJ whole genome shotgun (WGS) entry which is preliminary data.</text>
</comment>